<dbReference type="InterPro" id="IPR018490">
    <property type="entry name" value="cNMP-bd_dom_sf"/>
</dbReference>
<dbReference type="PROSITE" id="PS51063">
    <property type="entry name" value="HTH_CRP_2"/>
    <property type="match status" value="1"/>
</dbReference>
<keyword evidence="6" id="KW-1185">Reference proteome</keyword>
<feature type="domain" description="HTH crp-type" evidence="4">
    <location>
        <begin position="141"/>
        <end position="215"/>
    </location>
</feature>
<dbReference type="InterPro" id="IPR018335">
    <property type="entry name" value="Tscrpt_reg_HTH_Crp-type_CS"/>
</dbReference>
<keyword evidence="2" id="KW-0238">DNA-binding</keyword>
<dbReference type="InterPro" id="IPR012318">
    <property type="entry name" value="HTH_CRP"/>
</dbReference>
<dbReference type="InterPro" id="IPR036390">
    <property type="entry name" value="WH_DNA-bd_sf"/>
</dbReference>
<dbReference type="Pfam" id="PF13545">
    <property type="entry name" value="HTH_Crp_2"/>
    <property type="match status" value="1"/>
</dbReference>
<dbReference type="GO" id="GO:0003700">
    <property type="term" value="F:DNA-binding transcription factor activity"/>
    <property type="evidence" value="ECO:0007669"/>
    <property type="project" value="InterPro"/>
</dbReference>
<name>A0A1L8RKH1_9ENTE</name>
<sequence>MQHPMMDNQTLQQYLDQHHFPVIIKTKKKYLTYEGLQDRYVYILKSGVIKTSVISPDGREFNFRYINQLEIVSLLKDEYSQFTDAPFNIRIESKQAELYRIDRVQFWRDINCDIDLQQYVKEYYRVRLLHSMKKMQQMLMNGKFGAVCTQIYELYETFGVPVTEGTLIDFVVTNEDIAHFCGITSASSVNRMMQQLRDVGAIEIRDRKILIKKLEVIKDQIIV</sequence>
<evidence type="ECO:0000256" key="2">
    <source>
        <dbReference type="ARBA" id="ARBA00023125"/>
    </source>
</evidence>
<dbReference type="PROSITE" id="PS00042">
    <property type="entry name" value="HTH_CRP_1"/>
    <property type="match status" value="1"/>
</dbReference>
<accession>A0A1L8RKH1</accession>
<dbReference type="STRING" id="214095.RU97_GL000480"/>
<keyword evidence="3" id="KW-0804">Transcription</keyword>
<dbReference type="AlphaFoldDB" id="A0A1L8RKH1"/>
<evidence type="ECO:0000256" key="3">
    <source>
        <dbReference type="ARBA" id="ARBA00023163"/>
    </source>
</evidence>
<dbReference type="EMBL" id="JXKH01000001">
    <property type="protein sequence ID" value="OJG20247.1"/>
    <property type="molecule type" value="Genomic_DNA"/>
</dbReference>
<proteinExistence type="predicted"/>
<dbReference type="GO" id="GO:0003677">
    <property type="term" value="F:DNA binding"/>
    <property type="evidence" value="ECO:0007669"/>
    <property type="project" value="UniProtKB-KW"/>
</dbReference>
<dbReference type="SMART" id="SM00419">
    <property type="entry name" value="HTH_CRP"/>
    <property type="match status" value="1"/>
</dbReference>
<organism evidence="5 6">
    <name type="scientific">Enterococcus canis</name>
    <dbReference type="NCBI Taxonomy" id="214095"/>
    <lineage>
        <taxon>Bacteria</taxon>
        <taxon>Bacillati</taxon>
        <taxon>Bacillota</taxon>
        <taxon>Bacilli</taxon>
        <taxon>Lactobacillales</taxon>
        <taxon>Enterococcaceae</taxon>
        <taxon>Enterococcus</taxon>
    </lineage>
</organism>
<dbReference type="SUPFAM" id="SSF46785">
    <property type="entry name" value="Winged helix' DNA-binding domain"/>
    <property type="match status" value="1"/>
</dbReference>
<dbReference type="Proteomes" id="UP000181884">
    <property type="component" value="Unassembled WGS sequence"/>
</dbReference>
<evidence type="ECO:0000256" key="1">
    <source>
        <dbReference type="ARBA" id="ARBA00023015"/>
    </source>
</evidence>
<dbReference type="InterPro" id="IPR036388">
    <property type="entry name" value="WH-like_DNA-bd_sf"/>
</dbReference>
<evidence type="ECO:0000313" key="5">
    <source>
        <dbReference type="EMBL" id="OJG20247.1"/>
    </source>
</evidence>
<gene>
    <name evidence="5" type="ORF">RU97_GL000480</name>
</gene>
<keyword evidence="1" id="KW-0805">Transcription regulation</keyword>
<reference evidence="5 6" key="1">
    <citation type="submission" date="2014-12" db="EMBL/GenBank/DDBJ databases">
        <title>Draft genome sequences of 29 type strains of Enterococci.</title>
        <authorList>
            <person name="Zhong Z."/>
            <person name="Sun Z."/>
            <person name="Liu W."/>
            <person name="Zhang W."/>
            <person name="Zhang H."/>
        </authorList>
    </citation>
    <scope>NUCLEOTIDE SEQUENCE [LARGE SCALE GENOMIC DNA]</scope>
    <source>
        <strain evidence="5 6">DSM 17029</strain>
    </source>
</reference>
<dbReference type="SUPFAM" id="SSF51206">
    <property type="entry name" value="cAMP-binding domain-like"/>
    <property type="match status" value="1"/>
</dbReference>
<evidence type="ECO:0000313" key="6">
    <source>
        <dbReference type="Proteomes" id="UP000181884"/>
    </source>
</evidence>
<comment type="caution">
    <text evidence="5">The sequence shown here is derived from an EMBL/GenBank/DDBJ whole genome shotgun (WGS) entry which is preliminary data.</text>
</comment>
<dbReference type="Gene3D" id="1.10.10.10">
    <property type="entry name" value="Winged helix-like DNA-binding domain superfamily/Winged helix DNA-binding domain"/>
    <property type="match status" value="1"/>
</dbReference>
<evidence type="ECO:0000259" key="4">
    <source>
        <dbReference type="PROSITE" id="PS51063"/>
    </source>
</evidence>
<protein>
    <submittedName>
        <fullName evidence="5">Crp/FNR family transcriptional regulator</fullName>
    </submittedName>
</protein>
<dbReference type="Gene3D" id="2.60.120.10">
    <property type="entry name" value="Jelly Rolls"/>
    <property type="match status" value="1"/>
</dbReference>
<dbReference type="InterPro" id="IPR014710">
    <property type="entry name" value="RmlC-like_jellyroll"/>
</dbReference>